<comment type="caution">
    <text evidence="1">The sequence shown here is derived from an EMBL/GenBank/DDBJ whole genome shotgun (WGS) entry which is preliminary data.</text>
</comment>
<proteinExistence type="predicted"/>
<organism evidence="1 2">
    <name type="scientific">Papaver atlanticum</name>
    <dbReference type="NCBI Taxonomy" id="357466"/>
    <lineage>
        <taxon>Eukaryota</taxon>
        <taxon>Viridiplantae</taxon>
        <taxon>Streptophyta</taxon>
        <taxon>Embryophyta</taxon>
        <taxon>Tracheophyta</taxon>
        <taxon>Spermatophyta</taxon>
        <taxon>Magnoliopsida</taxon>
        <taxon>Ranunculales</taxon>
        <taxon>Papaveraceae</taxon>
        <taxon>Papaveroideae</taxon>
        <taxon>Papaver</taxon>
    </lineage>
</organism>
<reference evidence="1" key="1">
    <citation type="submission" date="2022-04" db="EMBL/GenBank/DDBJ databases">
        <title>A functionally conserved STORR gene fusion in Papaver species that diverged 16.8 million years ago.</title>
        <authorList>
            <person name="Catania T."/>
        </authorList>
    </citation>
    <scope>NUCLEOTIDE SEQUENCE</scope>
    <source>
        <strain evidence="1">S-188037</strain>
    </source>
</reference>
<gene>
    <name evidence="1" type="ORF">MKW98_009136</name>
</gene>
<keyword evidence="2" id="KW-1185">Reference proteome</keyword>
<evidence type="ECO:0000313" key="1">
    <source>
        <dbReference type="EMBL" id="KAI3941926.1"/>
    </source>
</evidence>
<evidence type="ECO:0000313" key="2">
    <source>
        <dbReference type="Proteomes" id="UP001202328"/>
    </source>
</evidence>
<sequence>MFAVIFLQFYFKMQIFVKTLTEKRFRYCSARRIGGPRLQVSWCFCRYWKHLQVFSGTLPNIRVLDRQSVM</sequence>
<feature type="non-terminal residue" evidence="1">
    <location>
        <position position="70"/>
    </location>
</feature>
<accession>A0AAD4T5I7</accession>
<dbReference type="AlphaFoldDB" id="A0AAD4T5I7"/>
<protein>
    <submittedName>
        <fullName evidence="1">Uncharacterized protein</fullName>
    </submittedName>
</protein>
<dbReference type="EMBL" id="JAJJMB010004763">
    <property type="protein sequence ID" value="KAI3941926.1"/>
    <property type="molecule type" value="Genomic_DNA"/>
</dbReference>
<name>A0AAD4T5I7_9MAGN</name>
<dbReference type="Proteomes" id="UP001202328">
    <property type="component" value="Unassembled WGS sequence"/>
</dbReference>